<comment type="caution">
    <text evidence="1">The sequence shown here is derived from an EMBL/GenBank/DDBJ whole genome shotgun (WGS) entry which is preliminary data.</text>
</comment>
<dbReference type="InterPro" id="IPR036397">
    <property type="entry name" value="RNaseH_sf"/>
</dbReference>
<accession>A0A815KP27</accession>
<dbReference type="Proteomes" id="UP000663864">
    <property type="component" value="Unassembled WGS sequence"/>
</dbReference>
<dbReference type="EMBL" id="CAJOBD010005001">
    <property type="protein sequence ID" value="CAF4016296.1"/>
    <property type="molecule type" value="Genomic_DNA"/>
</dbReference>
<reference evidence="1" key="1">
    <citation type="submission" date="2021-02" db="EMBL/GenBank/DDBJ databases">
        <authorList>
            <person name="Nowell W R."/>
        </authorList>
    </citation>
    <scope>NUCLEOTIDE SEQUENCE</scope>
</reference>
<evidence type="ECO:0000313" key="3">
    <source>
        <dbReference type="Proteomes" id="UP000663864"/>
    </source>
</evidence>
<dbReference type="Gene3D" id="3.30.420.10">
    <property type="entry name" value="Ribonuclease H-like superfamily/Ribonuclease H"/>
    <property type="match status" value="1"/>
</dbReference>
<organism evidence="1 3">
    <name type="scientific">Rotaria sordida</name>
    <dbReference type="NCBI Taxonomy" id="392033"/>
    <lineage>
        <taxon>Eukaryota</taxon>
        <taxon>Metazoa</taxon>
        <taxon>Spiralia</taxon>
        <taxon>Gnathifera</taxon>
        <taxon>Rotifera</taxon>
        <taxon>Eurotatoria</taxon>
        <taxon>Bdelloidea</taxon>
        <taxon>Philodinida</taxon>
        <taxon>Philodinidae</taxon>
        <taxon>Rotaria</taxon>
    </lineage>
</organism>
<name>A0A815KP27_9BILA</name>
<proteinExistence type="predicted"/>
<evidence type="ECO:0000313" key="1">
    <source>
        <dbReference type="EMBL" id="CAF1396177.1"/>
    </source>
</evidence>
<protein>
    <submittedName>
        <fullName evidence="1">Uncharacterized protein</fullName>
    </submittedName>
</protein>
<dbReference type="EMBL" id="CAJNOT010003697">
    <property type="protein sequence ID" value="CAF1396177.1"/>
    <property type="molecule type" value="Genomic_DNA"/>
</dbReference>
<dbReference type="Proteomes" id="UP000663836">
    <property type="component" value="Unassembled WGS sequence"/>
</dbReference>
<gene>
    <name evidence="2" type="ORF">JBS370_LOCUS27135</name>
    <name evidence="1" type="ORF">ZHD862_LOCUS32881</name>
</gene>
<evidence type="ECO:0000313" key="2">
    <source>
        <dbReference type="EMBL" id="CAF4016296.1"/>
    </source>
</evidence>
<dbReference type="AlphaFoldDB" id="A0A815KP27"/>
<dbReference type="GO" id="GO:0003676">
    <property type="term" value="F:nucleic acid binding"/>
    <property type="evidence" value="ECO:0007669"/>
    <property type="project" value="InterPro"/>
</dbReference>
<sequence length="229" mass="26642">MAGTYDSEEERIIDRIKSIAFREARDAGATFINRQWVAGKVHRPVQSVTDWWKKPYDQCFADYSNGGRKLKLSQASQDIIHKGESWTGQYFRDIILTEHVFPFLKNEENVIDPDEVIFIHDKAPCMRAYPTQHLLQDNDIKFWGNDIWPENSPDLNVAEHIGTIIKDEVEKKMLSEPGHSRYLEETLKMHISDVLKNMETDTDLFETLLCSYLSRLRAVKNANGHHTDY</sequence>